<dbReference type="Pfam" id="PF13181">
    <property type="entry name" value="TPR_8"/>
    <property type="match status" value="1"/>
</dbReference>
<comment type="catalytic activity">
    <reaction evidence="1">
        <text>ATP + protein L-histidine = ADP + protein N-phospho-L-histidine.</text>
        <dbReference type="EC" id="2.7.13.3"/>
    </reaction>
</comment>
<keyword evidence="4" id="KW-0812">Transmembrane</keyword>
<proteinExistence type="predicted"/>
<evidence type="ECO:0000256" key="3">
    <source>
        <dbReference type="ARBA" id="ARBA00022553"/>
    </source>
</evidence>
<keyword evidence="4" id="KW-0472">Membrane</keyword>
<dbReference type="EC" id="2.7.13.3" evidence="2"/>
<dbReference type="InterPro" id="IPR036890">
    <property type="entry name" value="HATPase_C_sf"/>
</dbReference>
<dbReference type="Pfam" id="PF02518">
    <property type="entry name" value="HATPase_c"/>
    <property type="match status" value="1"/>
</dbReference>
<keyword evidence="5" id="KW-0732">Signal</keyword>
<dbReference type="GO" id="GO:0000155">
    <property type="term" value="F:phosphorelay sensor kinase activity"/>
    <property type="evidence" value="ECO:0007669"/>
    <property type="project" value="InterPro"/>
</dbReference>
<dbReference type="Gene3D" id="3.30.565.10">
    <property type="entry name" value="Histidine kinase-like ATPase, C-terminal domain"/>
    <property type="match status" value="1"/>
</dbReference>
<dbReference type="PROSITE" id="PS50109">
    <property type="entry name" value="HIS_KIN"/>
    <property type="match status" value="1"/>
</dbReference>
<dbReference type="SMART" id="SM00387">
    <property type="entry name" value="HATPase_c"/>
    <property type="match status" value="1"/>
</dbReference>
<feature type="signal peptide" evidence="5">
    <location>
        <begin position="1"/>
        <end position="20"/>
    </location>
</feature>
<dbReference type="CDD" id="cd00082">
    <property type="entry name" value="HisKA"/>
    <property type="match status" value="1"/>
</dbReference>
<dbReference type="InterPro" id="IPR004358">
    <property type="entry name" value="Sig_transdc_His_kin-like_C"/>
</dbReference>
<dbReference type="OrthoDB" id="9806995at2"/>
<dbReference type="InterPro" id="IPR019734">
    <property type="entry name" value="TPR_rpt"/>
</dbReference>
<keyword evidence="4" id="KW-1133">Transmembrane helix</keyword>
<name>A0A327NTN7_9BACT</name>
<keyword evidence="3" id="KW-0597">Phosphoprotein</keyword>
<dbReference type="InterPro" id="IPR036097">
    <property type="entry name" value="HisK_dim/P_sf"/>
</dbReference>
<feature type="chain" id="PRO_5016363412" description="histidine kinase" evidence="5">
    <location>
        <begin position="21"/>
        <end position="667"/>
    </location>
</feature>
<dbReference type="Gene3D" id="1.10.287.130">
    <property type="match status" value="1"/>
</dbReference>
<evidence type="ECO:0000256" key="4">
    <source>
        <dbReference type="SAM" id="Phobius"/>
    </source>
</evidence>
<dbReference type="InterPro" id="IPR003594">
    <property type="entry name" value="HATPase_dom"/>
</dbReference>
<evidence type="ECO:0000256" key="5">
    <source>
        <dbReference type="SAM" id="SignalP"/>
    </source>
</evidence>
<keyword evidence="7" id="KW-0418">Kinase</keyword>
<feature type="domain" description="Histidine kinase" evidence="6">
    <location>
        <begin position="428"/>
        <end position="667"/>
    </location>
</feature>
<dbReference type="Gene3D" id="1.25.40.10">
    <property type="entry name" value="Tetratricopeptide repeat domain"/>
    <property type="match status" value="2"/>
</dbReference>
<evidence type="ECO:0000256" key="1">
    <source>
        <dbReference type="ARBA" id="ARBA00000085"/>
    </source>
</evidence>
<evidence type="ECO:0000259" key="6">
    <source>
        <dbReference type="PROSITE" id="PS50109"/>
    </source>
</evidence>
<dbReference type="PANTHER" id="PTHR43065:SF42">
    <property type="entry name" value="TWO-COMPONENT SENSOR PPRA"/>
    <property type="match status" value="1"/>
</dbReference>
<keyword evidence="7" id="KW-0808">Transferase</keyword>
<dbReference type="PRINTS" id="PR00344">
    <property type="entry name" value="BCTRLSENSOR"/>
</dbReference>
<dbReference type="RefSeq" id="WP_111347879.1">
    <property type="nucleotide sequence ID" value="NZ_QLII01000001.1"/>
</dbReference>
<evidence type="ECO:0000313" key="8">
    <source>
        <dbReference type="Proteomes" id="UP000249016"/>
    </source>
</evidence>
<dbReference type="AlphaFoldDB" id="A0A327NTN7"/>
<dbReference type="Proteomes" id="UP000249016">
    <property type="component" value="Unassembled WGS sequence"/>
</dbReference>
<dbReference type="PANTHER" id="PTHR43065">
    <property type="entry name" value="SENSOR HISTIDINE KINASE"/>
    <property type="match status" value="1"/>
</dbReference>
<organism evidence="7 8">
    <name type="scientific">Spirosoma telluris</name>
    <dbReference type="NCBI Taxonomy" id="2183553"/>
    <lineage>
        <taxon>Bacteria</taxon>
        <taxon>Pseudomonadati</taxon>
        <taxon>Bacteroidota</taxon>
        <taxon>Cytophagia</taxon>
        <taxon>Cytophagales</taxon>
        <taxon>Cytophagaceae</taxon>
        <taxon>Spirosoma</taxon>
    </lineage>
</organism>
<feature type="transmembrane region" description="Helical" evidence="4">
    <location>
        <begin position="354"/>
        <end position="372"/>
    </location>
</feature>
<dbReference type="SUPFAM" id="SSF48452">
    <property type="entry name" value="TPR-like"/>
    <property type="match status" value="2"/>
</dbReference>
<evidence type="ECO:0000256" key="2">
    <source>
        <dbReference type="ARBA" id="ARBA00012438"/>
    </source>
</evidence>
<keyword evidence="8" id="KW-1185">Reference proteome</keyword>
<dbReference type="EMBL" id="QLII01000001">
    <property type="protein sequence ID" value="RAI77336.1"/>
    <property type="molecule type" value="Genomic_DNA"/>
</dbReference>
<dbReference type="SUPFAM" id="SSF55874">
    <property type="entry name" value="ATPase domain of HSP90 chaperone/DNA topoisomerase II/histidine kinase"/>
    <property type="match status" value="1"/>
</dbReference>
<gene>
    <name evidence="7" type="ORF">HMF3257_29885</name>
</gene>
<dbReference type="InterPro" id="IPR011990">
    <property type="entry name" value="TPR-like_helical_dom_sf"/>
</dbReference>
<dbReference type="SMART" id="SM00028">
    <property type="entry name" value="TPR"/>
    <property type="match status" value="5"/>
</dbReference>
<dbReference type="SUPFAM" id="SSF47384">
    <property type="entry name" value="Homodimeric domain of signal transducing histidine kinase"/>
    <property type="match status" value="1"/>
</dbReference>
<sequence length="667" mass="74652">MPRLVLICLLFCLTISAALAQAIVVRDRLLKKLNALPVTAYDTARVNTFNALASQYYLTRPDSTYLFAQQAYELSRRLNYRAGEAKALNRMALAFGDLGNYAKALKAYNQAKELFVKLNDTTYVTGVLNNIAGVHTKQGEWRQGLVILQEAYALYKTMAQPDFGLKPILFLGIGRCYYNLHQLDSASAYLNQALPLAKQYRPVSIGTILYLSGDVALSKNNPDRAYSFYKQSIAVLNKQNAYLGLDEVCYRLATFYQKTTRKDSALHYAKLSLSYGQKSASPQAVLQSSQLLTQLYKGKNDTEALRYYETAVAAKDSLYSQDKMKQLLSLTFEEKQQAQEIEAAQAEYQSTVRTYIFIGLLAVLGVIALALYRNNRQKQRANALLHRQRDEIHQQRTKAENALTELRATQTQLIQKEKMASLGELTAGIAHEIQNPLNFVTNFSEVSAELVGELREEETRPQRDAELIEELLDDLTQNLIKITHHGGRASAIVRGMLEHSRTNTGEKQPINLNALADEYLKIAFHGLRVKDKDFNTELKTNFGAELSPIEVVPQEIGRVLLNLYNNAFYAVQQKQQQGQTGYQPRVTISTTQFNRTIQIRVSDNGTGIPESVKAKIFQPFFTTKPTGEGTGLGLSLSYDIITKGHGGSLTVESQEGEGTTFVIQLLS</sequence>
<evidence type="ECO:0000313" key="7">
    <source>
        <dbReference type="EMBL" id="RAI77336.1"/>
    </source>
</evidence>
<comment type="caution">
    <text evidence="7">The sequence shown here is derived from an EMBL/GenBank/DDBJ whole genome shotgun (WGS) entry which is preliminary data.</text>
</comment>
<accession>A0A327NTN7</accession>
<dbReference type="InterPro" id="IPR003661">
    <property type="entry name" value="HisK_dim/P_dom"/>
</dbReference>
<reference evidence="7 8" key="1">
    <citation type="submission" date="2018-06" db="EMBL/GenBank/DDBJ databases">
        <title>Spirosoma sp. HMF3257 Genome sequencing and assembly.</title>
        <authorList>
            <person name="Kang H."/>
            <person name="Cha I."/>
            <person name="Kim H."/>
            <person name="Kang J."/>
            <person name="Joh K."/>
        </authorList>
    </citation>
    <scope>NUCLEOTIDE SEQUENCE [LARGE SCALE GENOMIC DNA]</scope>
    <source>
        <strain evidence="7 8">HMF3257</strain>
    </source>
</reference>
<protein>
    <recommendedName>
        <fullName evidence="2">histidine kinase</fullName>
        <ecNumber evidence="2">2.7.13.3</ecNumber>
    </recommendedName>
</protein>
<dbReference type="InterPro" id="IPR005467">
    <property type="entry name" value="His_kinase_dom"/>
</dbReference>